<keyword evidence="7" id="KW-0539">Nucleus</keyword>
<dbReference type="PROSITE" id="PS50157">
    <property type="entry name" value="ZINC_FINGER_C2H2_2"/>
    <property type="match status" value="4"/>
</dbReference>
<keyword evidence="2" id="KW-0479">Metal-binding</keyword>
<evidence type="ECO:0000313" key="12">
    <source>
        <dbReference type="Proteomes" id="UP000549394"/>
    </source>
</evidence>
<feature type="compositionally biased region" description="Polar residues" evidence="9">
    <location>
        <begin position="95"/>
        <end position="109"/>
    </location>
</feature>
<dbReference type="Pfam" id="PF12171">
    <property type="entry name" value="zf-C2H2_jaz"/>
    <property type="match status" value="1"/>
</dbReference>
<dbReference type="Gene3D" id="3.30.160.60">
    <property type="entry name" value="Classic Zinc Finger"/>
    <property type="match status" value="3"/>
</dbReference>
<evidence type="ECO:0000256" key="6">
    <source>
        <dbReference type="ARBA" id="ARBA00023125"/>
    </source>
</evidence>
<feature type="compositionally biased region" description="Acidic residues" evidence="9">
    <location>
        <begin position="442"/>
        <end position="463"/>
    </location>
</feature>
<dbReference type="GO" id="GO:0005634">
    <property type="term" value="C:nucleus"/>
    <property type="evidence" value="ECO:0007669"/>
    <property type="project" value="UniProtKB-SubCell"/>
</dbReference>
<feature type="domain" description="C2H2-type" evidence="10">
    <location>
        <begin position="204"/>
        <end position="231"/>
    </location>
</feature>
<feature type="compositionally biased region" description="Basic and acidic residues" evidence="9">
    <location>
        <begin position="432"/>
        <end position="441"/>
    </location>
</feature>
<feature type="compositionally biased region" description="Basic and acidic residues" evidence="9">
    <location>
        <begin position="136"/>
        <end position="153"/>
    </location>
</feature>
<evidence type="ECO:0000259" key="10">
    <source>
        <dbReference type="PROSITE" id="PS50157"/>
    </source>
</evidence>
<comment type="caution">
    <text evidence="11">The sequence shown here is derived from an EMBL/GenBank/DDBJ whole genome shotgun (WGS) entry which is preliminary data.</text>
</comment>
<evidence type="ECO:0000256" key="9">
    <source>
        <dbReference type="SAM" id="MobiDB-lite"/>
    </source>
</evidence>
<evidence type="ECO:0000313" key="11">
    <source>
        <dbReference type="EMBL" id="CAD5114954.1"/>
    </source>
</evidence>
<feature type="domain" description="C2H2-type" evidence="10">
    <location>
        <begin position="316"/>
        <end position="343"/>
    </location>
</feature>
<evidence type="ECO:0000256" key="5">
    <source>
        <dbReference type="ARBA" id="ARBA00022833"/>
    </source>
</evidence>
<comment type="subcellular location">
    <subcellularLocation>
        <location evidence="1">Nucleus</location>
    </subcellularLocation>
</comment>
<keyword evidence="3" id="KW-0677">Repeat</keyword>
<dbReference type="FunFam" id="3.30.160.60:FF:000100">
    <property type="entry name" value="Zinc finger 45-like"/>
    <property type="match status" value="1"/>
</dbReference>
<dbReference type="PANTHER" id="PTHR46105">
    <property type="entry name" value="AGAP004733-PA"/>
    <property type="match status" value="1"/>
</dbReference>
<dbReference type="InterPro" id="IPR036236">
    <property type="entry name" value="Znf_C2H2_sf"/>
</dbReference>
<gene>
    <name evidence="11" type="ORF">DGYR_LOCUS3749</name>
</gene>
<keyword evidence="5" id="KW-0862">Zinc</keyword>
<dbReference type="GO" id="GO:0000981">
    <property type="term" value="F:DNA-binding transcription factor activity, RNA polymerase II-specific"/>
    <property type="evidence" value="ECO:0007669"/>
    <property type="project" value="TreeGrafter"/>
</dbReference>
<keyword evidence="12" id="KW-1185">Reference proteome</keyword>
<dbReference type="OrthoDB" id="8117402at2759"/>
<dbReference type="SUPFAM" id="SSF57667">
    <property type="entry name" value="beta-beta-alpha zinc fingers"/>
    <property type="match status" value="2"/>
</dbReference>
<evidence type="ECO:0000256" key="2">
    <source>
        <dbReference type="ARBA" id="ARBA00022723"/>
    </source>
</evidence>
<dbReference type="GO" id="GO:0008270">
    <property type="term" value="F:zinc ion binding"/>
    <property type="evidence" value="ECO:0007669"/>
    <property type="project" value="UniProtKB-KW"/>
</dbReference>
<reference evidence="11 12" key="1">
    <citation type="submission" date="2020-08" db="EMBL/GenBank/DDBJ databases">
        <authorList>
            <person name="Hejnol A."/>
        </authorList>
    </citation>
    <scope>NUCLEOTIDE SEQUENCE [LARGE SCALE GENOMIC DNA]</scope>
</reference>
<dbReference type="InterPro" id="IPR050457">
    <property type="entry name" value="ZnFinger_BTB_dom_contain"/>
</dbReference>
<dbReference type="InterPro" id="IPR013087">
    <property type="entry name" value="Znf_C2H2_type"/>
</dbReference>
<proteinExistence type="predicted"/>
<dbReference type="Pfam" id="PF00096">
    <property type="entry name" value="zf-C2H2"/>
    <property type="match status" value="3"/>
</dbReference>
<feature type="compositionally biased region" description="Low complexity" evidence="9">
    <location>
        <begin position="159"/>
        <end position="184"/>
    </location>
</feature>
<feature type="region of interest" description="Disordered" evidence="9">
    <location>
        <begin position="431"/>
        <end position="484"/>
    </location>
</feature>
<dbReference type="SMART" id="SM00355">
    <property type="entry name" value="ZnF_C2H2"/>
    <property type="match status" value="4"/>
</dbReference>
<dbReference type="GO" id="GO:0000978">
    <property type="term" value="F:RNA polymerase II cis-regulatory region sequence-specific DNA binding"/>
    <property type="evidence" value="ECO:0007669"/>
    <property type="project" value="TreeGrafter"/>
</dbReference>
<feature type="region of interest" description="Disordered" evidence="9">
    <location>
        <begin position="80"/>
        <end position="186"/>
    </location>
</feature>
<protein>
    <submittedName>
        <fullName evidence="11">DgyrCDS3988</fullName>
    </submittedName>
</protein>
<evidence type="ECO:0000256" key="7">
    <source>
        <dbReference type="ARBA" id="ARBA00023242"/>
    </source>
</evidence>
<evidence type="ECO:0000256" key="1">
    <source>
        <dbReference type="ARBA" id="ARBA00004123"/>
    </source>
</evidence>
<evidence type="ECO:0000256" key="3">
    <source>
        <dbReference type="ARBA" id="ARBA00022737"/>
    </source>
</evidence>
<feature type="compositionally biased region" description="Acidic residues" evidence="9">
    <location>
        <begin position="117"/>
        <end position="135"/>
    </location>
</feature>
<accession>A0A7I8VHP7</accession>
<organism evidence="11 12">
    <name type="scientific">Dimorphilus gyrociliatus</name>
    <dbReference type="NCBI Taxonomy" id="2664684"/>
    <lineage>
        <taxon>Eukaryota</taxon>
        <taxon>Metazoa</taxon>
        <taxon>Spiralia</taxon>
        <taxon>Lophotrochozoa</taxon>
        <taxon>Annelida</taxon>
        <taxon>Polychaeta</taxon>
        <taxon>Polychaeta incertae sedis</taxon>
        <taxon>Dinophilidae</taxon>
        <taxon>Dimorphilus</taxon>
    </lineage>
</organism>
<dbReference type="AlphaFoldDB" id="A0A7I8VHP7"/>
<dbReference type="InterPro" id="IPR022755">
    <property type="entry name" value="Znf_C2H2_jaz"/>
</dbReference>
<dbReference type="Proteomes" id="UP000549394">
    <property type="component" value="Unassembled WGS sequence"/>
</dbReference>
<keyword evidence="6" id="KW-0238">DNA-binding</keyword>
<dbReference type="PROSITE" id="PS00028">
    <property type="entry name" value="ZINC_FINGER_C2H2_1"/>
    <property type="match status" value="4"/>
</dbReference>
<keyword evidence="4 8" id="KW-0863">Zinc-finger</keyword>
<name>A0A7I8VHP7_9ANNE</name>
<feature type="domain" description="C2H2-type" evidence="10">
    <location>
        <begin position="288"/>
        <end position="315"/>
    </location>
</feature>
<dbReference type="EMBL" id="CAJFCJ010000005">
    <property type="protein sequence ID" value="CAD5114954.1"/>
    <property type="molecule type" value="Genomic_DNA"/>
</dbReference>
<sequence length="484" mass="53382">MLNMANAMLQHDSEKERFQKLITDTICMLCKSSFSTQPRITVDGLLGITLSSDEVFLVKINQTITNDYISSPTKSVKEEVASPNDEIAPPVFPMSKTSIFGSRRSQPSKPESRNEDIAQDDDDVDDGEEEEEEGLEDNKLIIDHEKENNDDTNCKNGEASAPNSTSVSSATTPTSSSSSSSSTSHNAIPFENLLKMARMSSKPQSCTECGATFPSAFDLSKHTLTHIKAPSANLLQPTSHIIMSPPTAIPPTTPSSPPNFPCYECGKLFKAKSELQIHIRIHTGYRPYKCTQCGKGFTQKSAMNRHLWTHTNSRPFYCDICHKGFLTKQNLNSHLASHVHRSPLLSQQMSSISEFQVKQQALMAAAAATANKQPLPFPTQALTPVKQTLAVSKPDKADSVSQVKNFPSNIDLEAYTNALKALMPQSQLDLCLPKRDSNDNEHESDDDEEEEEEDDEQPMEDENSNLPPEALPPEVAHACRNSDQ</sequence>
<evidence type="ECO:0000256" key="8">
    <source>
        <dbReference type="PROSITE-ProRule" id="PRU00042"/>
    </source>
</evidence>
<evidence type="ECO:0000256" key="4">
    <source>
        <dbReference type="ARBA" id="ARBA00022771"/>
    </source>
</evidence>
<dbReference type="FunFam" id="3.30.160.60:FF:001450">
    <property type="entry name" value="zinc finger protein 774"/>
    <property type="match status" value="1"/>
</dbReference>
<dbReference type="PANTHER" id="PTHR46105:SF28">
    <property type="entry name" value="ZINC FINGER PROTEIN 37-LIKE"/>
    <property type="match status" value="1"/>
</dbReference>
<feature type="domain" description="C2H2-type" evidence="10">
    <location>
        <begin position="260"/>
        <end position="287"/>
    </location>
</feature>